<dbReference type="Pfam" id="PF00672">
    <property type="entry name" value="HAMP"/>
    <property type="match status" value="1"/>
</dbReference>
<dbReference type="PROSITE" id="PS50885">
    <property type="entry name" value="HAMP"/>
    <property type="match status" value="1"/>
</dbReference>
<keyword evidence="8" id="KW-0418">Kinase</keyword>
<dbReference type="SMART" id="SM00091">
    <property type="entry name" value="PAS"/>
    <property type="match status" value="2"/>
</dbReference>
<keyword evidence="6 13" id="KW-0812">Transmembrane</keyword>
<keyword evidence="12 13" id="KW-0472">Membrane</keyword>
<dbReference type="GO" id="GO:0000155">
    <property type="term" value="F:phosphorelay sensor kinase activity"/>
    <property type="evidence" value="ECO:0007669"/>
    <property type="project" value="InterPro"/>
</dbReference>
<organism evidence="17 18">
    <name type="scientific">Desulfomonile tiedjei</name>
    <dbReference type="NCBI Taxonomy" id="2358"/>
    <lineage>
        <taxon>Bacteria</taxon>
        <taxon>Pseudomonadati</taxon>
        <taxon>Thermodesulfobacteriota</taxon>
        <taxon>Desulfomonilia</taxon>
        <taxon>Desulfomonilales</taxon>
        <taxon>Desulfomonilaceae</taxon>
        <taxon>Desulfomonile</taxon>
    </lineage>
</organism>
<keyword evidence="7" id="KW-0547">Nucleotide-binding</keyword>
<reference evidence="17" key="1">
    <citation type="submission" date="2020-07" db="EMBL/GenBank/DDBJ databases">
        <title>Huge and variable diversity of episymbiotic CPR bacteria and DPANN archaea in groundwater ecosystems.</title>
        <authorList>
            <person name="He C.Y."/>
            <person name="Keren R."/>
            <person name="Whittaker M."/>
            <person name="Farag I.F."/>
            <person name="Doudna J."/>
            <person name="Cate J.H.D."/>
            <person name="Banfield J.F."/>
        </authorList>
    </citation>
    <scope>NUCLEOTIDE SEQUENCE</scope>
    <source>
        <strain evidence="17">NC_groundwater_1664_Pr3_B-0.1um_52_9</strain>
    </source>
</reference>
<comment type="caution">
    <text evidence="17">The sequence shown here is derived from an EMBL/GenBank/DDBJ whole genome shotgun (WGS) entry which is preliminary data.</text>
</comment>
<evidence type="ECO:0000256" key="8">
    <source>
        <dbReference type="ARBA" id="ARBA00022777"/>
    </source>
</evidence>
<dbReference type="InterPro" id="IPR035965">
    <property type="entry name" value="PAS-like_dom_sf"/>
</dbReference>
<dbReference type="InterPro" id="IPR036097">
    <property type="entry name" value="HisK_dim/P_sf"/>
</dbReference>
<dbReference type="PANTHER" id="PTHR42878">
    <property type="entry name" value="TWO-COMPONENT HISTIDINE KINASE"/>
    <property type="match status" value="1"/>
</dbReference>
<evidence type="ECO:0000259" key="15">
    <source>
        <dbReference type="PROSITE" id="PS50112"/>
    </source>
</evidence>
<dbReference type="InterPro" id="IPR013656">
    <property type="entry name" value="PAS_4"/>
</dbReference>
<evidence type="ECO:0000256" key="9">
    <source>
        <dbReference type="ARBA" id="ARBA00022840"/>
    </source>
</evidence>
<evidence type="ECO:0000256" key="4">
    <source>
        <dbReference type="ARBA" id="ARBA00022553"/>
    </source>
</evidence>
<dbReference type="PROSITE" id="PS50109">
    <property type="entry name" value="HIS_KIN"/>
    <property type="match status" value="1"/>
</dbReference>
<dbReference type="InterPro" id="IPR003660">
    <property type="entry name" value="HAMP_dom"/>
</dbReference>
<dbReference type="Gene3D" id="3.30.450.20">
    <property type="entry name" value="PAS domain"/>
    <property type="match status" value="2"/>
</dbReference>
<dbReference type="SUPFAM" id="SSF47384">
    <property type="entry name" value="Homodimeric domain of signal transducing histidine kinase"/>
    <property type="match status" value="1"/>
</dbReference>
<evidence type="ECO:0000256" key="13">
    <source>
        <dbReference type="SAM" id="Phobius"/>
    </source>
</evidence>
<dbReference type="GO" id="GO:0030295">
    <property type="term" value="F:protein kinase activator activity"/>
    <property type="evidence" value="ECO:0007669"/>
    <property type="project" value="TreeGrafter"/>
</dbReference>
<keyword evidence="10 13" id="KW-1133">Transmembrane helix</keyword>
<dbReference type="AlphaFoldDB" id="A0A9D6Z2Y6"/>
<evidence type="ECO:0000256" key="5">
    <source>
        <dbReference type="ARBA" id="ARBA00022679"/>
    </source>
</evidence>
<evidence type="ECO:0000259" key="14">
    <source>
        <dbReference type="PROSITE" id="PS50109"/>
    </source>
</evidence>
<evidence type="ECO:0000256" key="6">
    <source>
        <dbReference type="ARBA" id="ARBA00022692"/>
    </source>
</evidence>
<dbReference type="CDD" id="cd06225">
    <property type="entry name" value="HAMP"/>
    <property type="match status" value="1"/>
</dbReference>
<feature type="domain" description="Histidine kinase" evidence="14">
    <location>
        <begin position="541"/>
        <end position="760"/>
    </location>
</feature>
<dbReference type="Proteomes" id="UP000807825">
    <property type="component" value="Unassembled WGS sequence"/>
</dbReference>
<dbReference type="InterPro" id="IPR005467">
    <property type="entry name" value="His_kinase_dom"/>
</dbReference>
<dbReference type="Gene3D" id="3.30.565.10">
    <property type="entry name" value="Histidine kinase-like ATPase, C-terminal domain"/>
    <property type="match status" value="1"/>
</dbReference>
<dbReference type="InterPro" id="IPR050351">
    <property type="entry name" value="BphY/WalK/GraS-like"/>
</dbReference>
<dbReference type="GO" id="GO:0007234">
    <property type="term" value="P:osmosensory signaling via phosphorelay pathway"/>
    <property type="evidence" value="ECO:0007669"/>
    <property type="project" value="TreeGrafter"/>
</dbReference>
<dbReference type="Gene3D" id="1.10.287.130">
    <property type="match status" value="1"/>
</dbReference>
<dbReference type="GO" id="GO:0006355">
    <property type="term" value="P:regulation of DNA-templated transcription"/>
    <property type="evidence" value="ECO:0007669"/>
    <property type="project" value="InterPro"/>
</dbReference>
<name>A0A9D6Z2Y6_9BACT</name>
<protein>
    <recommendedName>
        <fullName evidence="3">histidine kinase</fullName>
        <ecNumber evidence="3">2.7.13.3</ecNumber>
    </recommendedName>
</protein>
<dbReference type="SMART" id="SM00304">
    <property type="entry name" value="HAMP"/>
    <property type="match status" value="1"/>
</dbReference>
<dbReference type="InterPro" id="IPR000014">
    <property type="entry name" value="PAS"/>
</dbReference>
<evidence type="ECO:0000256" key="2">
    <source>
        <dbReference type="ARBA" id="ARBA00004141"/>
    </source>
</evidence>
<dbReference type="PANTHER" id="PTHR42878:SF7">
    <property type="entry name" value="SENSOR HISTIDINE KINASE GLRK"/>
    <property type="match status" value="1"/>
</dbReference>
<dbReference type="Pfam" id="PF08448">
    <property type="entry name" value="PAS_4"/>
    <property type="match status" value="1"/>
</dbReference>
<evidence type="ECO:0000256" key="3">
    <source>
        <dbReference type="ARBA" id="ARBA00012438"/>
    </source>
</evidence>
<evidence type="ECO:0000256" key="10">
    <source>
        <dbReference type="ARBA" id="ARBA00022989"/>
    </source>
</evidence>
<dbReference type="GO" id="GO:0000156">
    <property type="term" value="F:phosphorelay response regulator activity"/>
    <property type="evidence" value="ECO:0007669"/>
    <property type="project" value="TreeGrafter"/>
</dbReference>
<proteinExistence type="predicted"/>
<dbReference type="CDD" id="cd00082">
    <property type="entry name" value="HisKA"/>
    <property type="match status" value="1"/>
</dbReference>
<evidence type="ECO:0000256" key="11">
    <source>
        <dbReference type="ARBA" id="ARBA00023012"/>
    </source>
</evidence>
<dbReference type="InterPro" id="IPR003594">
    <property type="entry name" value="HATPase_dom"/>
</dbReference>
<keyword evidence="11" id="KW-0902">Two-component regulatory system</keyword>
<dbReference type="InterPro" id="IPR036890">
    <property type="entry name" value="HATPase_C_sf"/>
</dbReference>
<evidence type="ECO:0000259" key="16">
    <source>
        <dbReference type="PROSITE" id="PS50885"/>
    </source>
</evidence>
<accession>A0A9D6Z2Y6</accession>
<dbReference type="SMART" id="SM00388">
    <property type="entry name" value="HisKA"/>
    <property type="match status" value="1"/>
</dbReference>
<dbReference type="InterPro" id="IPR013767">
    <property type="entry name" value="PAS_fold"/>
</dbReference>
<dbReference type="SUPFAM" id="SSF55785">
    <property type="entry name" value="PYP-like sensor domain (PAS domain)"/>
    <property type="match status" value="2"/>
</dbReference>
<dbReference type="GO" id="GO:0016020">
    <property type="term" value="C:membrane"/>
    <property type="evidence" value="ECO:0007669"/>
    <property type="project" value="UniProtKB-SubCell"/>
</dbReference>
<evidence type="ECO:0000256" key="7">
    <source>
        <dbReference type="ARBA" id="ARBA00022741"/>
    </source>
</evidence>
<keyword evidence="4" id="KW-0597">Phosphoprotein</keyword>
<feature type="domain" description="PAS" evidence="15">
    <location>
        <begin position="402"/>
        <end position="454"/>
    </location>
</feature>
<feature type="transmembrane region" description="Helical" evidence="13">
    <location>
        <begin position="198"/>
        <end position="223"/>
    </location>
</feature>
<evidence type="ECO:0000313" key="18">
    <source>
        <dbReference type="Proteomes" id="UP000807825"/>
    </source>
</evidence>
<dbReference type="SMART" id="SM00387">
    <property type="entry name" value="HATPase_c"/>
    <property type="match status" value="1"/>
</dbReference>
<dbReference type="InterPro" id="IPR004358">
    <property type="entry name" value="Sig_transdc_His_kin-like_C"/>
</dbReference>
<comment type="subcellular location">
    <subcellularLocation>
        <location evidence="2">Membrane</location>
        <topology evidence="2">Multi-pass membrane protein</topology>
    </subcellularLocation>
</comment>
<keyword evidence="9" id="KW-0067">ATP-binding</keyword>
<evidence type="ECO:0000313" key="17">
    <source>
        <dbReference type="EMBL" id="MBI5249299.1"/>
    </source>
</evidence>
<sequence length="776" mass="86955">MERLKQKWAALSKSLGFRMALSVGFIVLSTYILLIYFVLDIQQDFYFEQMIREAERFSTAVINATNHSMLQDDRETTLGIITNIGKLKEVSDIRIYDHEGMVRFSGRSAEVGSKVDKKAEACFVCHSEDKPFSEAVTDKRTRVYSHDGHRVLGMITPIYNKTSCYTAPCHVHPEDHKILGVLDTGMSLKGFDSHIRSLVLRTVVVAVGTFGAVLFTIILYIAFRVHRPVSQLRDAAMKIAMGEFSEKLHIQTQDQIGECAWAFNIMRDQIRRRTHELVRSREQYKLLFEQVPCFICVIDKNFEIVRQNSYMRALFKGTVGMKCYEVFKKRSGKCEDCHVDVTFRKGEVSGKEHCGLKVTGEEANYLSYTSPIVNDKGEVLYAMLIAVDIGDRVRLQRALQASQDFQTNLIENSIHGIVATDDQGRINIYNIAAENLFGYPAQEVIGDADLEKYFPKQFIEMILAAHLGQKSGADRLVAQETVIAVKQGEPVPVRFSGFILLDKGKTAGAVGFFQDLRTFKQLEREKQASDRLAVVGQTVAGLAHGIKNILTGLEGGIFVLETALEDKDDQLLQRGWKMVQNNIGRISALVKDLLSYSRERAPQYEETDPNLLAEEVCALFDVKAREKSIVIERQFDPDAGRMFKIFLDQRGIHACLSNLVANAMDACEIDTKDVAHRIVVRTEQDMEGNLLFQVSDNGIGMSEATKRKLFASFYSTKGSRGTGLGLMVTSKIVMEHGGQITFDSEEGVGSTFSIVLPSAEFAKNLDHAKRAAKGFA</sequence>
<dbReference type="CDD" id="cd00075">
    <property type="entry name" value="HATPase"/>
    <property type="match status" value="1"/>
</dbReference>
<dbReference type="SUPFAM" id="SSF158472">
    <property type="entry name" value="HAMP domain-like"/>
    <property type="match status" value="1"/>
</dbReference>
<dbReference type="EC" id="2.7.13.3" evidence="3"/>
<dbReference type="Pfam" id="PF00989">
    <property type="entry name" value="PAS"/>
    <property type="match status" value="1"/>
</dbReference>
<gene>
    <name evidence="17" type="ORF">HY912_07375</name>
</gene>
<dbReference type="PROSITE" id="PS50112">
    <property type="entry name" value="PAS"/>
    <property type="match status" value="1"/>
</dbReference>
<keyword evidence="5" id="KW-0808">Transferase</keyword>
<dbReference type="EMBL" id="JACRDE010000205">
    <property type="protein sequence ID" value="MBI5249299.1"/>
    <property type="molecule type" value="Genomic_DNA"/>
</dbReference>
<evidence type="ECO:0000256" key="1">
    <source>
        <dbReference type="ARBA" id="ARBA00000085"/>
    </source>
</evidence>
<dbReference type="SUPFAM" id="SSF55874">
    <property type="entry name" value="ATPase domain of HSP90 chaperone/DNA topoisomerase II/histidine kinase"/>
    <property type="match status" value="1"/>
</dbReference>
<dbReference type="CDD" id="cd00130">
    <property type="entry name" value="PAS"/>
    <property type="match status" value="1"/>
</dbReference>
<dbReference type="Gene3D" id="1.10.8.500">
    <property type="entry name" value="HAMP domain in histidine kinase"/>
    <property type="match status" value="1"/>
</dbReference>
<feature type="domain" description="HAMP" evidence="16">
    <location>
        <begin position="223"/>
        <end position="275"/>
    </location>
</feature>
<dbReference type="Pfam" id="PF02518">
    <property type="entry name" value="HATPase_c"/>
    <property type="match status" value="1"/>
</dbReference>
<dbReference type="InterPro" id="IPR003661">
    <property type="entry name" value="HisK_dim/P_dom"/>
</dbReference>
<comment type="catalytic activity">
    <reaction evidence="1">
        <text>ATP + protein L-histidine = ADP + protein N-phospho-L-histidine.</text>
        <dbReference type="EC" id="2.7.13.3"/>
    </reaction>
</comment>
<evidence type="ECO:0000256" key="12">
    <source>
        <dbReference type="ARBA" id="ARBA00023136"/>
    </source>
</evidence>
<dbReference type="Gene3D" id="3.30.450.290">
    <property type="match status" value="1"/>
</dbReference>
<dbReference type="NCBIfam" id="TIGR00229">
    <property type="entry name" value="sensory_box"/>
    <property type="match status" value="1"/>
</dbReference>
<dbReference type="PRINTS" id="PR00344">
    <property type="entry name" value="BCTRLSENSOR"/>
</dbReference>
<feature type="transmembrane region" description="Helical" evidence="13">
    <location>
        <begin position="20"/>
        <end position="39"/>
    </location>
</feature>